<sequence length="122" mass="13149">MDEGKTNMLNEFLPQLKNFVKAETVFGEPYTLGEITLIPVNSVKVGFGYGNSGITKNTDTTGGGGGVLLTPVAFIVIKGDDVNIHSLNSGAIENVMDKFPGVVEKLGNLFQKFQQKKQSPEE</sequence>
<evidence type="ECO:0000313" key="1">
    <source>
        <dbReference type="EMBL" id="PCI27990.1"/>
    </source>
</evidence>
<name>A0A2A4T2X8_9DELT</name>
<dbReference type="EMBL" id="NVSR01000043">
    <property type="protein sequence ID" value="PCI27990.1"/>
    <property type="molecule type" value="Genomic_DNA"/>
</dbReference>
<dbReference type="InterPro" id="IPR014229">
    <property type="entry name" value="Spore_YtfJ"/>
</dbReference>
<dbReference type="Proteomes" id="UP000218113">
    <property type="component" value="Unassembled WGS sequence"/>
</dbReference>
<comment type="caution">
    <text evidence="1">The sequence shown here is derived from an EMBL/GenBank/DDBJ whole genome shotgun (WGS) entry which is preliminary data.</text>
</comment>
<accession>A0A2A4T2X8</accession>
<gene>
    <name evidence="1" type="ORF">COB67_07300</name>
</gene>
<proteinExistence type="predicted"/>
<dbReference type="AlphaFoldDB" id="A0A2A4T2X8"/>
<protein>
    <submittedName>
        <fullName evidence="1">Sporulation protein</fullName>
    </submittedName>
</protein>
<evidence type="ECO:0000313" key="2">
    <source>
        <dbReference type="Proteomes" id="UP000218113"/>
    </source>
</evidence>
<dbReference type="PANTHER" id="PTHR39162">
    <property type="entry name" value="GLL3345 PROTEIN"/>
    <property type="match status" value="1"/>
</dbReference>
<dbReference type="PIRSF" id="PIRSF021377">
    <property type="entry name" value="YtfJ"/>
    <property type="match status" value="1"/>
</dbReference>
<reference evidence="2" key="1">
    <citation type="submission" date="2017-08" db="EMBL/GenBank/DDBJ databases">
        <title>A dynamic microbial community with high functional redundancy inhabits the cold, oxic subseafloor aquifer.</title>
        <authorList>
            <person name="Tully B.J."/>
            <person name="Wheat C.G."/>
            <person name="Glazer B.T."/>
            <person name="Huber J.A."/>
        </authorList>
    </citation>
    <scope>NUCLEOTIDE SEQUENCE [LARGE SCALE GENOMIC DNA]</scope>
</reference>
<dbReference type="PANTHER" id="PTHR39162:SF1">
    <property type="entry name" value="SPORULATION PROTEIN YTFJ"/>
    <property type="match status" value="1"/>
</dbReference>
<dbReference type="Pfam" id="PF09579">
    <property type="entry name" value="Spore_YtfJ"/>
    <property type="match status" value="1"/>
</dbReference>
<organism evidence="1 2">
    <name type="scientific">SAR324 cluster bacterium</name>
    <dbReference type="NCBI Taxonomy" id="2024889"/>
    <lineage>
        <taxon>Bacteria</taxon>
        <taxon>Deltaproteobacteria</taxon>
        <taxon>SAR324 cluster</taxon>
    </lineage>
</organism>